<protein>
    <recommendedName>
        <fullName evidence="2">Transposon-encoded protein</fullName>
    </recommendedName>
</protein>
<evidence type="ECO:0008006" key="2">
    <source>
        <dbReference type="Google" id="ProtNLM"/>
    </source>
</evidence>
<name>A0A098EBS2_9ZZZZ</name>
<dbReference type="AlphaFoldDB" id="A0A098EBS2"/>
<dbReference type="EMBL" id="CCXY01000150">
    <property type="protein sequence ID" value="CEG12475.1"/>
    <property type="molecule type" value="Genomic_DNA"/>
</dbReference>
<dbReference type="Pfam" id="PF09853">
    <property type="entry name" value="DUF2080"/>
    <property type="match status" value="1"/>
</dbReference>
<dbReference type="NCBIfam" id="NF033496">
    <property type="entry name" value="DUF2080_fam_acc"/>
    <property type="match status" value="1"/>
</dbReference>
<organism evidence="1">
    <name type="scientific">groundwater metagenome</name>
    <dbReference type="NCBI Taxonomy" id="717931"/>
    <lineage>
        <taxon>unclassified sequences</taxon>
        <taxon>metagenomes</taxon>
        <taxon>ecological metagenomes</taxon>
    </lineage>
</organism>
<proteinExistence type="predicted"/>
<gene>
    <name evidence="1" type="ORF">MSIBF_A2330007</name>
</gene>
<sequence>MGILSVQRVNKTTLQVENIKGFLIGRVTKFGSGAKVNCPKKYLGKTVYLIICKDDKEVKK</sequence>
<dbReference type="InterPro" id="IPR019205">
    <property type="entry name" value="DUF2080_transposon-encoded"/>
</dbReference>
<accession>A0A098EBS2</accession>
<reference evidence="1" key="1">
    <citation type="submission" date="2014-09" db="EMBL/GenBank/DDBJ databases">
        <authorList>
            <person name="Probst J Alexander"/>
        </authorList>
    </citation>
    <scope>NUCLEOTIDE SEQUENCE</scope>
</reference>
<evidence type="ECO:0000313" key="1">
    <source>
        <dbReference type="EMBL" id="CEG12475.1"/>
    </source>
</evidence>